<dbReference type="AlphaFoldDB" id="A0A0N4ZW10"/>
<dbReference type="InterPro" id="IPR005331">
    <property type="entry name" value="Sulfotransferase"/>
</dbReference>
<dbReference type="PANTHER" id="PTHR22900">
    <property type="entry name" value="PROTEIN CBG14245-RELATED"/>
    <property type="match status" value="1"/>
</dbReference>
<dbReference type="WBParaSite" id="PTRK_0001279100.1">
    <property type="protein sequence ID" value="PTRK_0001279100.1"/>
    <property type="gene ID" value="PTRK_0001279100"/>
</dbReference>
<feature type="chain" id="PRO_5005892391" evidence="1">
    <location>
        <begin position="21"/>
        <end position="314"/>
    </location>
</feature>
<dbReference type="Proteomes" id="UP000038045">
    <property type="component" value="Unplaced"/>
</dbReference>
<dbReference type="GO" id="GO:0050650">
    <property type="term" value="P:chondroitin sulfate proteoglycan biosynthetic process"/>
    <property type="evidence" value="ECO:0007669"/>
    <property type="project" value="InterPro"/>
</dbReference>
<evidence type="ECO:0000256" key="1">
    <source>
        <dbReference type="SAM" id="SignalP"/>
    </source>
</evidence>
<name>A0A0N4ZW10_PARTI</name>
<protein>
    <submittedName>
        <fullName evidence="3">Sulfotransfer_1 domain-containing protein</fullName>
    </submittedName>
</protein>
<dbReference type="GO" id="GO:0016020">
    <property type="term" value="C:membrane"/>
    <property type="evidence" value="ECO:0007669"/>
    <property type="project" value="InterPro"/>
</dbReference>
<keyword evidence="1" id="KW-0732">Signal</keyword>
<keyword evidence="2" id="KW-1185">Reference proteome</keyword>
<accession>A0A0N4ZW10</accession>
<evidence type="ECO:0000313" key="3">
    <source>
        <dbReference type="WBParaSite" id="PTRK_0001279100.1"/>
    </source>
</evidence>
<dbReference type="InterPro" id="IPR007669">
    <property type="entry name" value="Chst-1-like"/>
</dbReference>
<organism evidence="2 3">
    <name type="scientific">Parastrongyloides trichosuri</name>
    <name type="common">Possum-specific nematode worm</name>
    <dbReference type="NCBI Taxonomy" id="131310"/>
    <lineage>
        <taxon>Eukaryota</taxon>
        <taxon>Metazoa</taxon>
        <taxon>Ecdysozoa</taxon>
        <taxon>Nematoda</taxon>
        <taxon>Chromadorea</taxon>
        <taxon>Rhabditida</taxon>
        <taxon>Tylenchina</taxon>
        <taxon>Panagrolaimomorpha</taxon>
        <taxon>Strongyloidoidea</taxon>
        <taxon>Strongyloididae</taxon>
        <taxon>Parastrongyloides</taxon>
    </lineage>
</organism>
<feature type="signal peptide" evidence="1">
    <location>
        <begin position="1"/>
        <end position="20"/>
    </location>
</feature>
<evidence type="ECO:0000313" key="2">
    <source>
        <dbReference type="Proteomes" id="UP000038045"/>
    </source>
</evidence>
<reference evidence="3" key="1">
    <citation type="submission" date="2017-02" db="UniProtKB">
        <authorList>
            <consortium name="WormBaseParasite"/>
        </authorList>
    </citation>
    <scope>IDENTIFICATION</scope>
</reference>
<sequence>MRSIFYILYLLLIYINVLNSKRKSTIPSKAYKLHYGKILQPLSRTPMTVTDVNFHVVVPKYKLHSCLLGKNFSTMMSSIFCYLFNPKLFQSKNDHLKDNYWKKNVCRFKNNEHHLGPIIRKFNGNRSKDFRNDWKHLLIVRNPVDRFISAYIHLCINLKKKSEAKRACFGCKDGIKCVLNNIYYRMNAYVSKRTPIDHYLTYHFLPQTWQCHYSQFKKVYTIIKYDQSNLDLFYRNISNVLLRQNVPESFISFIDKEMRSTRTHHTTSNSMNVVLLRNYITQNEYARKMLALIYFNDFKEFGYEFPLYSNNSVS</sequence>
<dbReference type="GO" id="GO:1902884">
    <property type="term" value="P:positive regulation of response to oxidative stress"/>
    <property type="evidence" value="ECO:0007669"/>
    <property type="project" value="InterPro"/>
</dbReference>
<dbReference type="Pfam" id="PF03567">
    <property type="entry name" value="Sulfotransfer_2"/>
    <property type="match status" value="1"/>
</dbReference>
<proteinExistence type="predicted"/>
<dbReference type="GO" id="GO:0047756">
    <property type="term" value="F:chondroitin 4-sulfotransferase activity"/>
    <property type="evidence" value="ECO:0007669"/>
    <property type="project" value="InterPro"/>
</dbReference>
<dbReference type="PANTHER" id="PTHR22900:SF10">
    <property type="entry name" value="CARBOHYDRATE SULFOTRANSFERASE"/>
    <property type="match status" value="1"/>
</dbReference>